<evidence type="ECO:0000313" key="7">
    <source>
        <dbReference type="Proteomes" id="UP001500185"/>
    </source>
</evidence>
<dbReference type="Proteomes" id="UP001500185">
    <property type="component" value="Unassembled WGS sequence"/>
</dbReference>
<gene>
    <name evidence="6" type="ORF">GCM10009433_10250</name>
</gene>
<reference evidence="7" key="1">
    <citation type="journal article" date="2019" name="Int. J. Syst. Evol. Microbiol.">
        <title>The Global Catalogue of Microorganisms (GCM) 10K type strain sequencing project: providing services to taxonomists for standard genome sequencing and annotation.</title>
        <authorList>
            <consortium name="The Broad Institute Genomics Platform"/>
            <consortium name="The Broad Institute Genome Sequencing Center for Infectious Disease"/>
            <person name="Wu L."/>
            <person name="Ma J."/>
        </authorList>
    </citation>
    <scope>NUCLEOTIDE SEQUENCE [LARGE SCALE GENOMIC DNA]</scope>
    <source>
        <strain evidence="7">JCM 16231</strain>
    </source>
</reference>
<evidence type="ECO:0000313" key="6">
    <source>
        <dbReference type="EMBL" id="GAA0755595.1"/>
    </source>
</evidence>
<evidence type="ECO:0000259" key="5">
    <source>
        <dbReference type="SMART" id="SM00534"/>
    </source>
</evidence>
<feature type="transmembrane region" description="Helical" evidence="4">
    <location>
        <begin position="235"/>
        <end position="252"/>
    </location>
</feature>
<dbReference type="Gene3D" id="1.10.1420.10">
    <property type="match status" value="1"/>
</dbReference>
<evidence type="ECO:0000256" key="3">
    <source>
        <dbReference type="ARBA" id="ARBA00023125"/>
    </source>
</evidence>
<accession>A0ABP3VHJ5</accession>
<feature type="transmembrane region" description="Helical" evidence="4">
    <location>
        <begin position="28"/>
        <end position="49"/>
    </location>
</feature>
<dbReference type="PANTHER" id="PTHR11361">
    <property type="entry name" value="DNA MISMATCH REPAIR PROTEIN MUTS FAMILY MEMBER"/>
    <property type="match status" value="1"/>
</dbReference>
<keyword evidence="3" id="KW-0238">DNA-binding</keyword>
<dbReference type="SUPFAM" id="SSF52540">
    <property type="entry name" value="P-loop containing nucleoside triphosphate hydrolases"/>
    <property type="match status" value="1"/>
</dbReference>
<keyword evidence="7" id="KW-1185">Reference proteome</keyword>
<keyword evidence="4" id="KW-1133">Transmembrane helix</keyword>
<dbReference type="SUPFAM" id="SSF48334">
    <property type="entry name" value="DNA repair protein MutS, domain III"/>
    <property type="match status" value="1"/>
</dbReference>
<feature type="domain" description="DNA mismatch repair proteins mutS family" evidence="5">
    <location>
        <begin position="417"/>
        <end position="589"/>
    </location>
</feature>
<keyword evidence="4" id="KW-0812">Transmembrane</keyword>
<sequence length="592" mass="67371">MHMPTPGSIYSEFITRYTKDLKAIKTQLFWSSMLRLAVFVAIALSVYLFWSSTRIVIGSIIIGIVLFLILVTRHSKIQYKKAKLKALLQLNETELNVLKREFSDLPAGDQYKNQEHEYSQDIDIFGKHSFFQYLNRTALKEGEENLASKLTSNSIDHIELRQNAIKELAEKVELRQNFTADAILVDTETKASSIVNWITQYKTFVPKWMSWFPALFSIVSLVVITAYFFNFITGAQLLLCFIIGLGITGAFLKRINKLSSHVSQAQSTFQQYFKLLKLIEDAEFTSELLQNYQNQIHSDSAKASQILKTLSKHIDGLDQRNNILLGIVLNGFMLRDLTQSLKIEKWITAHASQVQNWFEIIAEVDAFNSLANFHFNHPNYVFPEIKESGSFTKTKGAVHPLIDPEDAVRNDFEIKDNHFFIITGANMAGKSTFLRTVSLQIVMSNVGLPVCATSSEYVPTKLITSMRTVDSLADEASYFFAELTRLKYIVDQIQTDKYFIVLDEILKGTNSTDKAIGSRKFVERLVKANAIGIIATHDLSLCEVADDLPQVQNYYFDAEIIDDELNFDYTLKKGVCKNMNASFLLKKMDIVE</sequence>
<dbReference type="InterPro" id="IPR036187">
    <property type="entry name" value="DNA_mismatch_repair_MutS_sf"/>
</dbReference>
<feature type="transmembrane region" description="Helical" evidence="4">
    <location>
        <begin position="208"/>
        <end position="229"/>
    </location>
</feature>
<dbReference type="SMART" id="SM00534">
    <property type="entry name" value="MUTSac"/>
    <property type="match status" value="1"/>
</dbReference>
<feature type="transmembrane region" description="Helical" evidence="4">
    <location>
        <begin position="55"/>
        <end position="72"/>
    </location>
</feature>
<protein>
    <submittedName>
        <fullName evidence="6">MutS family DNA mismatch repair protein</fullName>
    </submittedName>
</protein>
<dbReference type="InterPro" id="IPR000432">
    <property type="entry name" value="DNA_mismatch_repair_MutS_C"/>
</dbReference>
<evidence type="ECO:0000256" key="1">
    <source>
        <dbReference type="ARBA" id="ARBA00022741"/>
    </source>
</evidence>
<evidence type="ECO:0000256" key="2">
    <source>
        <dbReference type="ARBA" id="ARBA00022840"/>
    </source>
</evidence>
<dbReference type="InterPro" id="IPR045076">
    <property type="entry name" value="MutS"/>
</dbReference>
<name>A0ABP3VHJ5_9FLAO</name>
<dbReference type="PANTHER" id="PTHR11361:SF99">
    <property type="entry name" value="DNA MISMATCH REPAIR PROTEIN"/>
    <property type="match status" value="1"/>
</dbReference>
<keyword evidence="4" id="KW-0472">Membrane</keyword>
<keyword evidence="2" id="KW-0067">ATP-binding</keyword>
<dbReference type="EMBL" id="BAAAGG010000005">
    <property type="protein sequence ID" value="GAA0755595.1"/>
    <property type="molecule type" value="Genomic_DNA"/>
</dbReference>
<proteinExistence type="predicted"/>
<dbReference type="Pfam" id="PF00488">
    <property type="entry name" value="MutS_V"/>
    <property type="match status" value="1"/>
</dbReference>
<dbReference type="InterPro" id="IPR027417">
    <property type="entry name" value="P-loop_NTPase"/>
</dbReference>
<keyword evidence="1" id="KW-0547">Nucleotide-binding</keyword>
<evidence type="ECO:0000256" key="4">
    <source>
        <dbReference type="SAM" id="Phobius"/>
    </source>
</evidence>
<dbReference type="Gene3D" id="3.40.50.300">
    <property type="entry name" value="P-loop containing nucleotide triphosphate hydrolases"/>
    <property type="match status" value="1"/>
</dbReference>
<comment type="caution">
    <text evidence="6">The sequence shown here is derived from an EMBL/GenBank/DDBJ whole genome shotgun (WGS) entry which is preliminary data.</text>
</comment>
<organism evidence="6 7">
    <name type="scientific">Psychroflexus lacisalsi</name>
    <dbReference type="NCBI Taxonomy" id="503928"/>
    <lineage>
        <taxon>Bacteria</taxon>
        <taxon>Pseudomonadati</taxon>
        <taxon>Bacteroidota</taxon>
        <taxon>Flavobacteriia</taxon>
        <taxon>Flavobacteriales</taxon>
        <taxon>Flavobacteriaceae</taxon>
        <taxon>Psychroflexus</taxon>
    </lineage>
</organism>